<evidence type="ECO:0000313" key="4">
    <source>
        <dbReference type="Proteomes" id="UP000001549"/>
    </source>
</evidence>
<evidence type="ECO:0000256" key="2">
    <source>
        <dbReference type="SAM" id="MobiDB-lite"/>
    </source>
</evidence>
<dbReference type="AlphaFoldDB" id="F8B1J5"/>
<evidence type="ECO:0000313" key="3">
    <source>
        <dbReference type="EMBL" id="AEH10747.1"/>
    </source>
</evidence>
<organism evidence="3 4">
    <name type="scientific">Candidatus Protofrankia datiscae</name>
    <dbReference type="NCBI Taxonomy" id="2716812"/>
    <lineage>
        <taxon>Bacteria</taxon>
        <taxon>Bacillati</taxon>
        <taxon>Actinomycetota</taxon>
        <taxon>Actinomycetes</taxon>
        <taxon>Frankiales</taxon>
        <taxon>Frankiaceae</taxon>
        <taxon>Protofrankia</taxon>
    </lineage>
</organism>
<dbReference type="GO" id="GO:0005992">
    <property type="term" value="P:trehalose biosynthetic process"/>
    <property type="evidence" value="ECO:0007669"/>
    <property type="project" value="InterPro"/>
</dbReference>
<name>F8B1J5_9ACTN</name>
<keyword evidence="3" id="KW-0808">Transferase</keyword>
<protein>
    <submittedName>
        <fullName evidence="3">Glucosylglycerol-phosphate synthase</fullName>
        <ecNumber evidence="3">2.4.1.213</ecNumber>
    </submittedName>
</protein>
<dbReference type="HOGENOM" id="CLU_002351_7_1_11"/>
<dbReference type="PANTHER" id="PTHR10788:SF106">
    <property type="entry name" value="BCDNA.GH08860"/>
    <property type="match status" value="1"/>
</dbReference>
<dbReference type="GO" id="GO:0003825">
    <property type="term" value="F:alpha,alpha-trehalose-phosphate synthase (UDP-forming) activity"/>
    <property type="evidence" value="ECO:0007669"/>
    <property type="project" value="TreeGrafter"/>
</dbReference>
<dbReference type="KEGG" id="fsy:FsymDg_3456"/>
<dbReference type="InterPro" id="IPR001830">
    <property type="entry name" value="Glyco_trans_20"/>
</dbReference>
<sequence length="376" mass="42453">MSQPERLRFNPLTWEQYRTVNRRFAERIDDEAPRGGTVWLHDYNLWLVPGILRRTRPDLRVGLFHHTPFPPPEMFAVLPTADEIRASLNCLDWAGFHTTTFAERFRSVLADSPRPPRIGVHPLGVDHDAIGALARDRAPCIRRQDGHLVLSVERLDYTKAPVEKIEAVAMLLARRPELRGRLRVRLICAPPEPGITAYDSTRRELERRIVEVNRAWAEDGWQPIDYLPRSLSFTEVVDNYLAADIFWVTSFQDGMNLTAKEYVAVQAAVGGLGVLVLSQHTGAAEELGTAAVLTDPYSLEDLTDRLALALSLTTAERRTRLADLTHRLGHRHPTTWAAEIISAIQETERPPWPSRQVPVHSGGHDSGGWYAARNRS</sequence>
<feature type="region of interest" description="Disordered" evidence="2">
    <location>
        <begin position="347"/>
        <end position="376"/>
    </location>
</feature>
<reference evidence="3 4" key="1">
    <citation type="submission" date="2011-05" db="EMBL/GenBank/DDBJ databases">
        <title>Complete sequence of chromosome of Frankia symbiont of Datisca glomerata.</title>
        <authorList>
            <consortium name="US DOE Joint Genome Institute"/>
            <person name="Lucas S."/>
            <person name="Han J."/>
            <person name="Lapidus A."/>
            <person name="Cheng J.-F."/>
            <person name="Goodwin L."/>
            <person name="Pitluck S."/>
            <person name="Peters L."/>
            <person name="Mikhailova N."/>
            <person name="Chertkov O."/>
            <person name="Teshima H."/>
            <person name="Han C."/>
            <person name="Tapia R."/>
            <person name="Land M."/>
            <person name="Hauser L."/>
            <person name="Kyrpides N."/>
            <person name="Ivanova N."/>
            <person name="Pagani I."/>
            <person name="Berry A."/>
            <person name="Pawlowski K."/>
            <person name="Persson T."/>
            <person name="Vanden Heuvel B."/>
            <person name="Benson D."/>
            <person name="Woyke T."/>
        </authorList>
    </citation>
    <scope>NUCLEOTIDE SEQUENCE [LARGE SCALE GENOMIC DNA]</scope>
    <source>
        <strain evidence="4">4085684</strain>
    </source>
</reference>
<keyword evidence="3" id="KW-0328">Glycosyltransferase</keyword>
<comment type="similarity">
    <text evidence="1">Belongs to the glycosyltransferase 20 family.</text>
</comment>
<evidence type="ECO:0000256" key="1">
    <source>
        <dbReference type="ARBA" id="ARBA00008799"/>
    </source>
</evidence>
<accession>F8B1J5</accession>
<proteinExistence type="inferred from homology"/>
<dbReference type="SUPFAM" id="SSF53756">
    <property type="entry name" value="UDP-Glycosyltransferase/glycogen phosphorylase"/>
    <property type="match status" value="1"/>
</dbReference>
<dbReference type="STRING" id="656024.FsymDg_3456"/>
<gene>
    <name evidence="3" type="ordered locus">FsymDg_3456</name>
</gene>
<dbReference type="EC" id="2.4.1.213" evidence="3"/>
<dbReference type="Pfam" id="PF00982">
    <property type="entry name" value="Glyco_transf_20"/>
    <property type="match status" value="1"/>
</dbReference>
<dbReference type="eggNOG" id="COG0380">
    <property type="taxonomic scope" value="Bacteria"/>
</dbReference>
<dbReference type="Proteomes" id="UP000001549">
    <property type="component" value="Chromosome"/>
</dbReference>
<dbReference type="GO" id="GO:0033828">
    <property type="term" value="F:glucosylglycerol-phosphate synthase activity"/>
    <property type="evidence" value="ECO:0007669"/>
    <property type="project" value="UniProtKB-EC"/>
</dbReference>
<dbReference type="Gene3D" id="3.40.50.2000">
    <property type="entry name" value="Glycogen Phosphorylase B"/>
    <property type="match status" value="2"/>
</dbReference>
<keyword evidence="4" id="KW-1185">Reference proteome</keyword>
<dbReference type="EMBL" id="CP002801">
    <property type="protein sequence ID" value="AEH10747.1"/>
    <property type="molecule type" value="Genomic_DNA"/>
</dbReference>
<dbReference type="PANTHER" id="PTHR10788">
    <property type="entry name" value="TREHALOSE-6-PHOSPHATE SYNTHASE"/>
    <property type="match status" value="1"/>
</dbReference>